<gene>
    <name evidence="2" type="ORF">NOR51B_1898</name>
</gene>
<reference evidence="3" key="1">
    <citation type="journal article" date="2013" name="BMC Microbiol.">
        <title>Taxonomy and evolution of bacteriochlorophyll a-containing members of the OM60/NOR5 clade of marine gammaproteobacteria: description of Luminiphilus syltensis gen. nov., sp. nov., reclassification of Haliea rubra as Pseudohaliea rubra gen. nov., comb. nov., and emendation of Chromatocurvus halotolerans.</title>
        <authorList>
            <person name="Spring S."/>
            <person name="Riedel T."/>
            <person name="Sproer C."/>
            <person name="Yan S."/>
            <person name="Harder J."/>
            <person name="Fuchs B.M."/>
        </authorList>
    </citation>
    <scope>NUCLEOTIDE SEQUENCE [LARGE SCALE GENOMIC DNA]</scope>
    <source>
        <strain evidence="3">NOR51-B</strain>
    </source>
</reference>
<keyword evidence="1" id="KW-0812">Transmembrane</keyword>
<evidence type="ECO:0000313" key="3">
    <source>
        <dbReference type="Proteomes" id="UP000004699"/>
    </source>
</evidence>
<dbReference type="AlphaFoldDB" id="B8KUQ2"/>
<feature type="transmembrane region" description="Helical" evidence="1">
    <location>
        <begin position="143"/>
        <end position="162"/>
    </location>
</feature>
<dbReference type="EMBL" id="DS999411">
    <property type="protein sequence ID" value="EED35950.1"/>
    <property type="molecule type" value="Genomic_DNA"/>
</dbReference>
<proteinExistence type="predicted"/>
<name>B8KUQ2_9GAMM</name>
<sequence>MFSIPQRLQRLPLGHQLAWTAALCCLVATLLLVALAAQSSAHTQRALQDEFGQAVAQQLARRLSVELAAGDLLGVAAELQRLIEQPTIAGAQVFDVEDAIIGKAGNPLSKNAYSAAITIAGDIAGSIAVTIDTQIQDQARLQFIFGLSALSVILSIAVFLITRPLGSRLARHIDAVSAELAIAAGEGVDATNEVHKLRQQVAALPLELLKPSTGLAQGDEHYDDTGVLFIQLKSLPDYIDTLDEKRLQRYILLLHRLVYGAQGFYSGHLQVVRQFGLAVFFSGEHKVGSPALRATSCAWLIQNAIPAIEERLRLSLKMGLAVGMSELGHGDAEDIYPGLYTQATLDELQGLAQSLPDGISLSDKAASDIDVSTRVTVENTNNHGAVLGALADGHRDLLERQLQILLKAVLERRPEKVS</sequence>
<dbReference type="STRING" id="565045.NOR51B_1898"/>
<dbReference type="HOGENOM" id="CLU_651677_0_0_6"/>
<dbReference type="OrthoDB" id="5721962at2"/>
<dbReference type="RefSeq" id="WP_009020695.1">
    <property type="nucleotide sequence ID" value="NZ_DS999411.1"/>
</dbReference>
<protein>
    <submittedName>
        <fullName evidence="2">Uncharacterized protein</fullName>
    </submittedName>
</protein>
<evidence type="ECO:0000313" key="2">
    <source>
        <dbReference type="EMBL" id="EED35950.1"/>
    </source>
</evidence>
<keyword evidence="1" id="KW-1133">Transmembrane helix</keyword>
<evidence type="ECO:0000256" key="1">
    <source>
        <dbReference type="SAM" id="Phobius"/>
    </source>
</evidence>
<accession>B8KUQ2</accession>
<organism evidence="2 3">
    <name type="scientific">Luminiphilus syltensis NOR5-1B</name>
    <dbReference type="NCBI Taxonomy" id="565045"/>
    <lineage>
        <taxon>Bacteria</taxon>
        <taxon>Pseudomonadati</taxon>
        <taxon>Pseudomonadota</taxon>
        <taxon>Gammaproteobacteria</taxon>
        <taxon>Cellvibrionales</taxon>
        <taxon>Halieaceae</taxon>
        <taxon>Luminiphilus</taxon>
    </lineage>
</organism>
<dbReference type="Proteomes" id="UP000004699">
    <property type="component" value="Unassembled WGS sequence"/>
</dbReference>
<keyword evidence="1" id="KW-0472">Membrane</keyword>
<keyword evidence="3" id="KW-1185">Reference proteome</keyword>